<dbReference type="OrthoDB" id="2304187at2"/>
<organism evidence="3 4">
    <name type="scientific">Virgibacillus chiguensis</name>
    <dbReference type="NCBI Taxonomy" id="411959"/>
    <lineage>
        <taxon>Bacteria</taxon>
        <taxon>Bacillati</taxon>
        <taxon>Bacillota</taxon>
        <taxon>Bacilli</taxon>
        <taxon>Bacillales</taxon>
        <taxon>Bacillaceae</taxon>
        <taxon>Virgibacillus</taxon>
    </lineage>
</organism>
<name>A0A1M5MGP0_9BACI</name>
<dbReference type="InterPro" id="IPR043129">
    <property type="entry name" value="ATPase_NBD"/>
</dbReference>
<keyword evidence="4" id="KW-1185">Reference proteome</keyword>
<evidence type="ECO:0000313" key="4">
    <source>
        <dbReference type="Proteomes" id="UP000184079"/>
    </source>
</evidence>
<dbReference type="Gene3D" id="3.30.420.40">
    <property type="match status" value="2"/>
</dbReference>
<evidence type="ECO:0000259" key="1">
    <source>
        <dbReference type="Pfam" id="PF17989"/>
    </source>
</evidence>
<evidence type="ECO:0000259" key="2">
    <source>
        <dbReference type="Pfam" id="PF21522"/>
    </source>
</evidence>
<dbReference type="Proteomes" id="UP000184079">
    <property type="component" value="Unassembled WGS sequence"/>
</dbReference>
<dbReference type="Pfam" id="PF17989">
    <property type="entry name" value="ALP_N"/>
    <property type="match status" value="1"/>
</dbReference>
<protein>
    <submittedName>
        <fullName evidence="3">Plasmid segregation protein ParM</fullName>
    </submittedName>
</protein>
<dbReference type="InterPro" id="IPR049067">
    <property type="entry name" value="MreB-like_C"/>
</dbReference>
<dbReference type="SUPFAM" id="SSF53067">
    <property type="entry name" value="Actin-like ATPase domain"/>
    <property type="match status" value="2"/>
</dbReference>
<dbReference type="InterPro" id="IPR040607">
    <property type="entry name" value="ALP_N"/>
</dbReference>
<dbReference type="EMBL" id="FQXD01000001">
    <property type="protein sequence ID" value="SHG76508.1"/>
    <property type="molecule type" value="Genomic_DNA"/>
</dbReference>
<sequence>MLAFSFDVGNGFVKARNDKRSMIAPSSIAKKESMGSSSITGMSSSFDASFGYREFESSLDDGTTYIWGEEIADVVDPSSLLPTYTHNHRYTQKRFKLLCSFILAELASDYKEDELRDVIVVTGLPSQEVGTTEAEDFKRFLQQKHIVKINGKQLFIHVTDVRIIEQPLGTLLHQYMNESGQVHKEFLNNTLTVIDFGAGTTIMDTFKNVKRLEDKSETYYEGMNDIHKRIAKRIEREHGIKGLDASFVEEGFRNNTMVATVSERKKYSFEDIAKDIITNFIEKLISDMDAVLTNRDSIDKFILTGGGVHIVSTYFQDTFGEDSVLIVENSQEANLSGFYKLASTISRKEKAS</sequence>
<proteinExistence type="predicted"/>
<dbReference type="AlphaFoldDB" id="A0A1M5MGP0"/>
<dbReference type="Pfam" id="PF21522">
    <property type="entry name" value="MreB-like_C"/>
    <property type="match status" value="1"/>
</dbReference>
<gene>
    <name evidence="3" type="ORF">SAMN05421807_101495</name>
</gene>
<dbReference type="RefSeq" id="WP_073004803.1">
    <property type="nucleotide sequence ID" value="NZ_FQXD01000001.1"/>
</dbReference>
<accession>A0A1M5MGP0</accession>
<reference evidence="4" key="1">
    <citation type="submission" date="2016-11" db="EMBL/GenBank/DDBJ databases">
        <authorList>
            <person name="Varghese N."/>
            <person name="Submissions S."/>
        </authorList>
    </citation>
    <scope>NUCLEOTIDE SEQUENCE [LARGE SCALE GENOMIC DNA]</scope>
    <source>
        <strain evidence="4">CGMCC 1.6496</strain>
    </source>
</reference>
<evidence type="ECO:0000313" key="3">
    <source>
        <dbReference type="EMBL" id="SHG76508.1"/>
    </source>
</evidence>
<dbReference type="CDD" id="cd24021">
    <property type="entry name" value="ASKHA_NBD_ParM_Psk41-like"/>
    <property type="match status" value="1"/>
</dbReference>
<feature type="domain" description="Actin homologue MreB-like C-terminal" evidence="2">
    <location>
        <begin position="193"/>
        <end position="314"/>
    </location>
</feature>
<feature type="domain" description="Actin-like protein N-terminal" evidence="1">
    <location>
        <begin position="6"/>
        <end position="169"/>
    </location>
</feature>